<name>A0A7W1WV66_9BACL</name>
<dbReference type="InterPro" id="IPR024164">
    <property type="entry name" value="KinB-signalling_activ"/>
</dbReference>
<protein>
    <submittedName>
        <fullName evidence="2">KinB-signaling pathway activation protein</fullName>
    </submittedName>
</protein>
<gene>
    <name evidence="2" type="ORF">H1191_20180</name>
</gene>
<dbReference type="AlphaFoldDB" id="A0A7W1WV66"/>
<dbReference type="GO" id="GO:0045881">
    <property type="term" value="P:positive regulation of sporulation resulting in formation of a cellular spore"/>
    <property type="evidence" value="ECO:0007669"/>
    <property type="project" value="InterPro"/>
</dbReference>
<feature type="transmembrane region" description="Helical" evidence="1">
    <location>
        <begin position="104"/>
        <end position="124"/>
    </location>
</feature>
<organism evidence="2 3">
    <name type="scientific">Paenactinomyces guangxiensis</name>
    <dbReference type="NCBI Taxonomy" id="1490290"/>
    <lineage>
        <taxon>Bacteria</taxon>
        <taxon>Bacillati</taxon>
        <taxon>Bacillota</taxon>
        <taxon>Bacilli</taxon>
        <taxon>Bacillales</taxon>
        <taxon>Thermoactinomycetaceae</taxon>
        <taxon>Paenactinomyces</taxon>
    </lineage>
</organism>
<dbReference type="Proteomes" id="UP000535491">
    <property type="component" value="Unassembled WGS sequence"/>
</dbReference>
<feature type="transmembrane region" description="Helical" evidence="1">
    <location>
        <begin position="76"/>
        <end position="98"/>
    </location>
</feature>
<sequence>MTLKKLFYWFWSTLVLGAVLAVLLGELVHVVLGREIFGSPTQLLLSGSTFAAVSQLGFFSYLVFHWLSSGLIRNTSLYDALQVLLVLVVLGNLVYLNIAKFGGTFLFVHLLIPLLILAAGLAVAWLKAKWTNRSGFIPALFFMVVATTLEAIPSINSKAGELPVAFIFFTVIILLACNSWQILQLHRWVKKPESKKVSTAGSTQG</sequence>
<feature type="transmembrane region" description="Helical" evidence="1">
    <location>
        <begin position="162"/>
        <end position="183"/>
    </location>
</feature>
<keyword evidence="3" id="KW-1185">Reference proteome</keyword>
<evidence type="ECO:0000313" key="3">
    <source>
        <dbReference type="Proteomes" id="UP000535491"/>
    </source>
</evidence>
<evidence type="ECO:0000256" key="1">
    <source>
        <dbReference type="SAM" id="Phobius"/>
    </source>
</evidence>
<evidence type="ECO:0000313" key="2">
    <source>
        <dbReference type="EMBL" id="MBA4496573.1"/>
    </source>
</evidence>
<proteinExistence type="predicted"/>
<keyword evidence="1" id="KW-0472">Membrane</keyword>
<dbReference type="RefSeq" id="WP_181755115.1">
    <property type="nucleotide sequence ID" value="NZ_JACEIQ010000052.1"/>
</dbReference>
<dbReference type="Pfam" id="PF14089">
    <property type="entry name" value="KbaA"/>
    <property type="match status" value="1"/>
</dbReference>
<dbReference type="SMART" id="SM01251">
    <property type="entry name" value="KbaA"/>
    <property type="match status" value="1"/>
</dbReference>
<keyword evidence="1" id="KW-0812">Transmembrane</keyword>
<feature type="transmembrane region" description="Helical" evidence="1">
    <location>
        <begin position="136"/>
        <end position="156"/>
    </location>
</feature>
<reference evidence="2 3" key="1">
    <citation type="submission" date="2020-07" db="EMBL/GenBank/DDBJ databases">
        <authorList>
            <person name="Feng H."/>
        </authorList>
    </citation>
    <scope>NUCLEOTIDE SEQUENCE [LARGE SCALE GENOMIC DNA]</scope>
    <source>
        <strain evidence="3">s-10</strain>
    </source>
</reference>
<accession>A0A7W1WV66</accession>
<comment type="caution">
    <text evidence="2">The sequence shown here is derived from an EMBL/GenBank/DDBJ whole genome shotgun (WGS) entry which is preliminary data.</text>
</comment>
<keyword evidence="1" id="KW-1133">Transmembrane helix</keyword>
<dbReference type="EMBL" id="JACEIQ010000052">
    <property type="protein sequence ID" value="MBA4496573.1"/>
    <property type="molecule type" value="Genomic_DNA"/>
</dbReference>
<feature type="transmembrane region" description="Helical" evidence="1">
    <location>
        <begin position="43"/>
        <end position="64"/>
    </location>
</feature>